<accession>A0A0R2HDB5</accession>
<dbReference type="AlphaFoldDB" id="A0A0R2HDB5"/>
<organism evidence="1 2">
    <name type="scientific">Kandleria vitulina DSM 20405</name>
    <dbReference type="NCBI Taxonomy" id="1410657"/>
    <lineage>
        <taxon>Bacteria</taxon>
        <taxon>Bacillati</taxon>
        <taxon>Bacillota</taxon>
        <taxon>Erysipelotrichia</taxon>
        <taxon>Erysipelotrichales</taxon>
        <taxon>Coprobacillaceae</taxon>
        <taxon>Kandleria</taxon>
    </lineage>
</organism>
<dbReference type="Proteomes" id="UP000051841">
    <property type="component" value="Unassembled WGS sequence"/>
</dbReference>
<sequence>MLYVLLCFLLIMGGWFGLIKPQLDGYQKNKETIAKRNVELTELQSKLQLYQNASTQLSVQKNNHKQLTQRYYKKTSNTNLSKTITTEIQNCQLTPVSLNMTSGQKQTNDQEGSEQTTLPKNITLSTVSIICDGDSKSYLKFIDQIRSRIKSAYISSFSYSVDNDSTSSVRFNTVLEIYMLNEE</sequence>
<proteinExistence type="predicted"/>
<name>A0A0R2HDB5_9FIRM</name>
<protein>
    <submittedName>
        <fullName evidence="1">Uncharacterized protein</fullName>
    </submittedName>
</protein>
<comment type="caution">
    <text evidence="1">The sequence shown here is derived from an EMBL/GenBank/DDBJ whole genome shotgun (WGS) entry which is preliminary data.</text>
</comment>
<evidence type="ECO:0000313" key="2">
    <source>
        <dbReference type="Proteomes" id="UP000051841"/>
    </source>
</evidence>
<reference evidence="1 2" key="1">
    <citation type="journal article" date="2015" name="Genome Announc.">
        <title>Expanding the biotechnology potential of lactobacilli through comparative genomics of 213 strains and associated genera.</title>
        <authorList>
            <person name="Sun Z."/>
            <person name="Harris H.M."/>
            <person name="McCann A."/>
            <person name="Guo C."/>
            <person name="Argimon S."/>
            <person name="Zhang W."/>
            <person name="Yang X."/>
            <person name="Jeffery I.B."/>
            <person name="Cooney J.C."/>
            <person name="Kagawa T.F."/>
            <person name="Liu W."/>
            <person name="Song Y."/>
            <person name="Salvetti E."/>
            <person name="Wrobel A."/>
            <person name="Rasinkangas P."/>
            <person name="Parkhill J."/>
            <person name="Rea M.C."/>
            <person name="O'Sullivan O."/>
            <person name="Ritari J."/>
            <person name="Douillard F.P."/>
            <person name="Paul Ross R."/>
            <person name="Yang R."/>
            <person name="Briner A.E."/>
            <person name="Felis G.E."/>
            <person name="de Vos W.M."/>
            <person name="Barrangou R."/>
            <person name="Klaenhammer T.R."/>
            <person name="Caufield P.W."/>
            <person name="Cui Y."/>
            <person name="Zhang H."/>
            <person name="O'Toole P.W."/>
        </authorList>
    </citation>
    <scope>NUCLEOTIDE SEQUENCE [LARGE SCALE GENOMIC DNA]</scope>
    <source>
        <strain evidence="1 2">DSM 20405</strain>
    </source>
</reference>
<evidence type="ECO:0000313" key="1">
    <source>
        <dbReference type="EMBL" id="KRN51024.1"/>
    </source>
</evidence>
<keyword evidence="2" id="KW-1185">Reference proteome</keyword>
<dbReference type="EMBL" id="JQBL01000003">
    <property type="protein sequence ID" value="KRN51024.1"/>
    <property type="molecule type" value="Genomic_DNA"/>
</dbReference>
<dbReference type="PATRIC" id="fig|1410657.5.peg.1138"/>
<gene>
    <name evidence="1" type="ORF">IV49_GL001097</name>
</gene>